<name>A0A8J2SJW1_9STRA</name>
<dbReference type="EMBL" id="CAKKNE010000002">
    <property type="protein sequence ID" value="CAH0368297.1"/>
    <property type="molecule type" value="Genomic_DNA"/>
</dbReference>
<accession>A0A8J2SJW1</accession>
<feature type="transmembrane region" description="Helical" evidence="2">
    <location>
        <begin position="24"/>
        <end position="42"/>
    </location>
</feature>
<gene>
    <name evidence="3" type="ORF">PECAL_2P13570</name>
</gene>
<keyword evidence="2" id="KW-0472">Membrane</keyword>
<evidence type="ECO:0000313" key="3">
    <source>
        <dbReference type="EMBL" id="CAH0368297.1"/>
    </source>
</evidence>
<feature type="transmembrane region" description="Helical" evidence="2">
    <location>
        <begin position="153"/>
        <end position="171"/>
    </location>
</feature>
<sequence length="231" mass="24564">MVQNYFATHLAPVWQALRDETQTALLAGLAGGIAILVILTLFPGDPFDYGAGDDGNAEGLKKYRAAYERARQRGEKPPPMPTPTELKKPEAKKEKDPPLVIDEERLAEKARQAEKLFGIKAEQYKQAVVEATAEANAGVHVDDRDMDLGGGGSMLSLVPFLLCAGVLISYVRSASSPAGPPPSFAAFLARAFPREARVFGWVAESVPAPRLAPTLVPSVSPDIASAAGGEL</sequence>
<evidence type="ECO:0000256" key="1">
    <source>
        <dbReference type="SAM" id="MobiDB-lite"/>
    </source>
</evidence>
<evidence type="ECO:0000256" key="2">
    <source>
        <dbReference type="SAM" id="Phobius"/>
    </source>
</evidence>
<feature type="region of interest" description="Disordered" evidence="1">
    <location>
        <begin position="68"/>
        <end position="95"/>
    </location>
</feature>
<proteinExistence type="predicted"/>
<evidence type="ECO:0000313" key="4">
    <source>
        <dbReference type="Proteomes" id="UP000789595"/>
    </source>
</evidence>
<feature type="compositionally biased region" description="Basic and acidic residues" evidence="1">
    <location>
        <begin position="85"/>
        <end position="95"/>
    </location>
</feature>
<dbReference type="Proteomes" id="UP000789595">
    <property type="component" value="Unassembled WGS sequence"/>
</dbReference>
<comment type="caution">
    <text evidence="3">The sequence shown here is derived from an EMBL/GenBank/DDBJ whole genome shotgun (WGS) entry which is preliminary data.</text>
</comment>
<protein>
    <submittedName>
        <fullName evidence="3">Uncharacterized protein</fullName>
    </submittedName>
</protein>
<keyword evidence="4" id="KW-1185">Reference proteome</keyword>
<keyword evidence="2" id="KW-0812">Transmembrane</keyword>
<reference evidence="3" key="1">
    <citation type="submission" date="2021-11" db="EMBL/GenBank/DDBJ databases">
        <authorList>
            <consortium name="Genoscope - CEA"/>
            <person name="William W."/>
        </authorList>
    </citation>
    <scope>NUCLEOTIDE SEQUENCE</scope>
</reference>
<organism evidence="3 4">
    <name type="scientific">Pelagomonas calceolata</name>
    <dbReference type="NCBI Taxonomy" id="35677"/>
    <lineage>
        <taxon>Eukaryota</taxon>
        <taxon>Sar</taxon>
        <taxon>Stramenopiles</taxon>
        <taxon>Ochrophyta</taxon>
        <taxon>Pelagophyceae</taxon>
        <taxon>Pelagomonadales</taxon>
        <taxon>Pelagomonadaceae</taxon>
        <taxon>Pelagomonas</taxon>
    </lineage>
</organism>
<keyword evidence="2" id="KW-1133">Transmembrane helix</keyword>
<dbReference type="AlphaFoldDB" id="A0A8J2SJW1"/>